<sequence>MLPKLRRPVRRLLGLMAALMLLALVVVYLGPTTVLPVSLLQEHSAQSTKSTLAPPIVFLQRVYTKTENNDNVTTNNNNNNKITNAKTSDLKTTQVSQKSGMETTRMEKLLEEKKAKKKGPEEINLQEDSDPSMPEYVPENWVEVEKVHPGHRGNRRGRKKKPVRPPRLQPNDKYSPKVLRQRALTFSNTSELMVFVREQERRVRHIAAACRNFTPNMADIIGGSRGPPTDLLTARDFIFDRKNHLMFCPVYKSASTSWTRTILELGGYWKKGSFKNLQAYLKKVYPKLNGLSATSLTAESTHFMIVRHPFERLVSCYRDKFENARKAYYYQHYGEQMVSRYRRFPPHFPVKQLNLLKEQVRDKVSREQPVVMPSNPYANPVGPTFREFVDFVINTIRDDEHWRPYVVHCASCHMNYDFILRFESLNPESKLFLEYLNRSGEAQPRWENLYNGALTVEITCDYFNQIDLKRINALYLKYYKDFKLYEYDPEKYRKCAKDYNLLQSKTNSTVQPHTVFNNS</sequence>
<evidence type="ECO:0000313" key="11">
    <source>
        <dbReference type="EMBL" id="KAK4323845.1"/>
    </source>
</evidence>
<feature type="compositionally biased region" description="Low complexity" evidence="10">
    <location>
        <begin position="68"/>
        <end position="87"/>
    </location>
</feature>
<keyword evidence="7" id="KW-0472">Membrane</keyword>
<dbReference type="PANTHER" id="PTHR12137:SF54">
    <property type="entry name" value="CARBOHYDRATE SULFOTRANSFERASE"/>
    <property type="match status" value="1"/>
</dbReference>
<evidence type="ECO:0000256" key="8">
    <source>
        <dbReference type="ARBA" id="ARBA00023180"/>
    </source>
</evidence>
<evidence type="ECO:0000256" key="5">
    <source>
        <dbReference type="ARBA" id="ARBA00022989"/>
    </source>
</evidence>
<gene>
    <name evidence="11" type="ORF">Pmani_005485</name>
</gene>
<comment type="subcellular location">
    <subcellularLocation>
        <location evidence="1 9">Golgi apparatus membrane</location>
        <topology evidence="1 9">Single-pass type II membrane protein</topology>
    </subcellularLocation>
</comment>
<reference evidence="11" key="1">
    <citation type="submission" date="2023-11" db="EMBL/GenBank/DDBJ databases">
        <title>Genome assemblies of two species of porcelain crab, Petrolisthes cinctipes and Petrolisthes manimaculis (Anomura: Porcellanidae).</title>
        <authorList>
            <person name="Angst P."/>
        </authorList>
    </citation>
    <scope>NUCLEOTIDE SEQUENCE</scope>
    <source>
        <strain evidence="11">PB745_02</strain>
        <tissue evidence="11">Gill</tissue>
    </source>
</reference>
<evidence type="ECO:0000313" key="12">
    <source>
        <dbReference type="Proteomes" id="UP001292094"/>
    </source>
</evidence>
<comment type="caution">
    <text evidence="11">The sequence shown here is derived from an EMBL/GenBank/DDBJ whole genome shotgun (WGS) entry which is preliminary data.</text>
</comment>
<evidence type="ECO:0000256" key="9">
    <source>
        <dbReference type="RuleBase" id="RU364020"/>
    </source>
</evidence>
<keyword evidence="5" id="KW-1133">Transmembrane helix</keyword>
<proteinExistence type="inferred from homology"/>
<feature type="compositionally biased region" description="Polar residues" evidence="10">
    <location>
        <begin position="90"/>
        <end position="102"/>
    </location>
</feature>
<keyword evidence="8 9" id="KW-0325">Glycoprotein</keyword>
<evidence type="ECO:0000256" key="10">
    <source>
        <dbReference type="SAM" id="MobiDB-lite"/>
    </source>
</evidence>
<dbReference type="InterPro" id="IPR018011">
    <property type="entry name" value="Carb_sulfotrans_8-10"/>
</dbReference>
<dbReference type="EMBL" id="JAWZYT010000409">
    <property type="protein sequence ID" value="KAK4323845.1"/>
    <property type="molecule type" value="Genomic_DNA"/>
</dbReference>
<keyword evidence="12" id="KW-1185">Reference proteome</keyword>
<protein>
    <recommendedName>
        <fullName evidence="9">Carbohydrate sulfotransferase</fullName>
        <ecNumber evidence="9">2.8.2.-</ecNumber>
    </recommendedName>
</protein>
<dbReference type="PANTHER" id="PTHR12137">
    <property type="entry name" value="CARBOHYDRATE SULFOTRANSFERASE"/>
    <property type="match status" value="1"/>
</dbReference>
<dbReference type="GO" id="GO:0016051">
    <property type="term" value="P:carbohydrate biosynthetic process"/>
    <property type="evidence" value="ECO:0007669"/>
    <property type="project" value="InterPro"/>
</dbReference>
<evidence type="ECO:0000256" key="4">
    <source>
        <dbReference type="ARBA" id="ARBA00022692"/>
    </source>
</evidence>
<keyword evidence="9" id="KW-0735">Signal-anchor</keyword>
<feature type="compositionally biased region" description="Basic residues" evidence="10">
    <location>
        <begin position="149"/>
        <end position="164"/>
    </location>
</feature>
<dbReference type="EC" id="2.8.2.-" evidence="9"/>
<name>A0AAE1QCU9_9EUCA</name>
<dbReference type="Proteomes" id="UP001292094">
    <property type="component" value="Unassembled WGS sequence"/>
</dbReference>
<evidence type="ECO:0000256" key="1">
    <source>
        <dbReference type="ARBA" id="ARBA00004323"/>
    </source>
</evidence>
<dbReference type="AlphaFoldDB" id="A0AAE1QCU9"/>
<comment type="similarity">
    <text evidence="2 9">Belongs to the sulfotransferase 2 family.</text>
</comment>
<organism evidence="11 12">
    <name type="scientific">Petrolisthes manimaculis</name>
    <dbReference type="NCBI Taxonomy" id="1843537"/>
    <lineage>
        <taxon>Eukaryota</taxon>
        <taxon>Metazoa</taxon>
        <taxon>Ecdysozoa</taxon>
        <taxon>Arthropoda</taxon>
        <taxon>Crustacea</taxon>
        <taxon>Multicrustacea</taxon>
        <taxon>Malacostraca</taxon>
        <taxon>Eumalacostraca</taxon>
        <taxon>Eucarida</taxon>
        <taxon>Decapoda</taxon>
        <taxon>Pleocyemata</taxon>
        <taxon>Anomura</taxon>
        <taxon>Galatheoidea</taxon>
        <taxon>Porcellanidae</taxon>
        <taxon>Petrolisthes</taxon>
    </lineage>
</organism>
<keyword evidence="9" id="KW-0119">Carbohydrate metabolism</keyword>
<evidence type="ECO:0000256" key="6">
    <source>
        <dbReference type="ARBA" id="ARBA00023034"/>
    </source>
</evidence>
<feature type="region of interest" description="Disordered" evidence="10">
    <location>
        <begin position="68"/>
        <end position="175"/>
    </location>
</feature>
<keyword evidence="3 9" id="KW-0808">Transferase</keyword>
<accession>A0AAE1QCU9</accession>
<dbReference type="Pfam" id="PF03567">
    <property type="entry name" value="Sulfotransfer_2"/>
    <property type="match status" value="1"/>
</dbReference>
<dbReference type="InterPro" id="IPR005331">
    <property type="entry name" value="Sulfotransferase"/>
</dbReference>
<dbReference type="GO" id="GO:0008146">
    <property type="term" value="F:sulfotransferase activity"/>
    <property type="evidence" value="ECO:0007669"/>
    <property type="project" value="InterPro"/>
</dbReference>
<evidence type="ECO:0000256" key="7">
    <source>
        <dbReference type="ARBA" id="ARBA00023136"/>
    </source>
</evidence>
<feature type="compositionally biased region" description="Basic and acidic residues" evidence="10">
    <location>
        <begin position="104"/>
        <end position="121"/>
    </location>
</feature>
<keyword evidence="4" id="KW-0812">Transmembrane</keyword>
<evidence type="ECO:0000256" key="3">
    <source>
        <dbReference type="ARBA" id="ARBA00022679"/>
    </source>
</evidence>
<keyword evidence="6 9" id="KW-0333">Golgi apparatus</keyword>
<dbReference type="GO" id="GO:0000139">
    <property type="term" value="C:Golgi membrane"/>
    <property type="evidence" value="ECO:0007669"/>
    <property type="project" value="UniProtKB-SubCell"/>
</dbReference>
<evidence type="ECO:0000256" key="2">
    <source>
        <dbReference type="ARBA" id="ARBA00006339"/>
    </source>
</evidence>